<dbReference type="GO" id="GO:0008017">
    <property type="term" value="F:microtubule binding"/>
    <property type="evidence" value="ECO:0007669"/>
    <property type="project" value="InterPro"/>
</dbReference>
<protein>
    <recommendedName>
        <fullName evidence="4">Anaphase spindle elongation protein</fullName>
    </recommendedName>
</protein>
<evidence type="ECO:0000313" key="2">
    <source>
        <dbReference type="EMBL" id="CAH2352992.1"/>
    </source>
</evidence>
<evidence type="ECO:0000313" key="3">
    <source>
        <dbReference type="Proteomes" id="UP000837801"/>
    </source>
</evidence>
<feature type="region of interest" description="Disordered" evidence="1">
    <location>
        <begin position="1"/>
        <end position="30"/>
    </location>
</feature>
<dbReference type="AlphaFoldDB" id="A0A9P0QPD5"/>
<keyword evidence="3" id="KW-1185">Reference proteome</keyword>
<dbReference type="Pfam" id="PF03999">
    <property type="entry name" value="MAP65_ASE1"/>
    <property type="match status" value="1"/>
</dbReference>
<feature type="compositionally biased region" description="Polar residues" evidence="1">
    <location>
        <begin position="13"/>
        <end position="30"/>
    </location>
</feature>
<feature type="region of interest" description="Disordered" evidence="1">
    <location>
        <begin position="856"/>
        <end position="887"/>
    </location>
</feature>
<evidence type="ECO:0000256" key="1">
    <source>
        <dbReference type="SAM" id="MobiDB-lite"/>
    </source>
</evidence>
<organism evidence="2 3">
    <name type="scientific">[Candida] railenensis</name>
    <dbReference type="NCBI Taxonomy" id="45579"/>
    <lineage>
        <taxon>Eukaryota</taxon>
        <taxon>Fungi</taxon>
        <taxon>Dikarya</taxon>
        <taxon>Ascomycota</taxon>
        <taxon>Saccharomycotina</taxon>
        <taxon>Pichiomycetes</taxon>
        <taxon>Debaryomycetaceae</taxon>
        <taxon>Kurtzmaniella</taxon>
    </lineage>
</organism>
<dbReference type="GO" id="GO:0005737">
    <property type="term" value="C:cytoplasm"/>
    <property type="evidence" value="ECO:0007669"/>
    <property type="project" value="TreeGrafter"/>
</dbReference>
<reference evidence="2" key="1">
    <citation type="submission" date="2022-03" db="EMBL/GenBank/DDBJ databases">
        <authorList>
            <person name="Legras J.-L."/>
            <person name="Devillers H."/>
            <person name="Grondin C."/>
        </authorList>
    </citation>
    <scope>NUCLEOTIDE SEQUENCE</scope>
    <source>
        <strain evidence="2">CLIB 1423</strain>
    </source>
</reference>
<feature type="compositionally biased region" description="Low complexity" evidence="1">
    <location>
        <begin position="792"/>
        <end position="807"/>
    </location>
</feature>
<dbReference type="PANTHER" id="PTHR19321">
    <property type="entry name" value="PROTEIN REGULATOR OF CYTOKINESIS 1 PRC1-RELATED"/>
    <property type="match status" value="1"/>
</dbReference>
<comment type="caution">
    <text evidence="2">The sequence shown here is derived from an EMBL/GenBank/DDBJ whole genome shotgun (WGS) entry which is preliminary data.</text>
</comment>
<dbReference type="GO" id="GO:0051256">
    <property type="term" value="P:mitotic spindle midzone assembly"/>
    <property type="evidence" value="ECO:0007669"/>
    <property type="project" value="TreeGrafter"/>
</dbReference>
<dbReference type="InterPro" id="IPR007145">
    <property type="entry name" value="MAP65_Ase1_PRC1"/>
</dbReference>
<feature type="region of interest" description="Disordered" evidence="1">
    <location>
        <begin position="750"/>
        <end position="813"/>
    </location>
</feature>
<dbReference type="GO" id="GO:1990023">
    <property type="term" value="C:mitotic spindle midzone"/>
    <property type="evidence" value="ECO:0007669"/>
    <property type="project" value="TreeGrafter"/>
</dbReference>
<dbReference type="Proteomes" id="UP000837801">
    <property type="component" value="Unassembled WGS sequence"/>
</dbReference>
<proteinExistence type="predicted"/>
<accession>A0A9P0QPD5</accession>
<name>A0A9P0QPD5_9ASCO</name>
<evidence type="ECO:0008006" key="4">
    <source>
        <dbReference type="Google" id="ProtNLM"/>
    </source>
</evidence>
<gene>
    <name evidence="2" type="ORF">CLIB1423_09S00408</name>
</gene>
<feature type="compositionally biased region" description="Low complexity" evidence="1">
    <location>
        <begin position="864"/>
        <end position="887"/>
    </location>
</feature>
<sequence>MSFMSITGRDLNQDTQVSTPSKKGSTSSHQIGKVYDTVSNEYQRIDSMEESTLQNEEEKEKHMQNNSTYFNTSNSTQFDKIADNVNHTIKELCLIYNQIGYSSTETSIKKSEIFSVIQDTITNFTSNLQREKSNIENECEWLRQQIRIILAMIGDNSGDNLLSLVNRGLIFNNREMYERGYKEELYNASSAEMKRQTNFYASSPFNVSQIQIDTNINDEEEDLFSGNDMVIPELSLLQLKSKLNSIFLDVLKRFVEVFKRFIEANLLRLEILDSIGNEVHSPGVSESWLSNLPNKEESESYREMIERFESIVRLLTAGGGSTTPLKEARGQGDIQILGNGEEDTAYIISSPRKDTEKIQKQESEIHKDLLNDSYFSTPSELMKSLREVNYKIVRVIRSLKITKITQDVFSTLQSEIEFCDKELSSRMSAMHETIQRSFELIQALQLNEDQLASVQRRYDDNKNRNLSQYSNNYNTSSNGSYLLDKETLQFIQSNPREFGLSDDHIQYLSGFADVLYKIKETKQKKWDHYFSSCSTLWEKLGENSEYVDEFLSINSSLTDQALSNLKSELNRLFLKRSEFIETFILDSKAEIEDLWTKLYYSQPQREQFKYYGYHPSTSSASSIVSDKESILHEHEIELKNLKLELESKGHILDLYSQLNELLKDQNFLRESSKDSSRLLSKNSCKILLNEEKLRKKINKGLPTILKQLKQQVIEFNNEQLNMDKKPITIYGYDFFEKIILIESEQMQSKVSRNNVKPKVATSRPSQPPNLKNKVSKASASRLRSPTMAARQSSSASSTSTSSSSGSSFARPVNNGNLKPISKLNSSIGIGINTSPTTSISPYKFASSNALRPLNTPLMANNNMSRAADTSSTSSTSRFSPFKSSFSSRYSISPAKSIDGDNKENSFCTKYSLSPIKISEYINGAPAAPTGVKSRVTSSTFNDNSTFDSSTIVADEYQTWRNERIKQLNSVD</sequence>
<dbReference type="Gene3D" id="1.20.58.1520">
    <property type="match status" value="1"/>
</dbReference>
<dbReference type="OrthoDB" id="642895at2759"/>
<dbReference type="PANTHER" id="PTHR19321:SF41">
    <property type="entry name" value="FASCETTO-RELATED"/>
    <property type="match status" value="1"/>
</dbReference>
<dbReference type="EMBL" id="CAKXYY010000009">
    <property type="protein sequence ID" value="CAH2352992.1"/>
    <property type="molecule type" value="Genomic_DNA"/>
</dbReference>
<feature type="region of interest" description="Disordered" evidence="1">
    <location>
        <begin position="50"/>
        <end position="70"/>
    </location>
</feature>